<proteinExistence type="predicted"/>
<evidence type="ECO:0000313" key="2">
    <source>
        <dbReference type="Proteomes" id="UP000606786"/>
    </source>
</evidence>
<keyword evidence="2" id="KW-1185">Reference proteome</keyword>
<dbReference type="AlphaFoldDB" id="A0A811V8Q9"/>
<dbReference type="Proteomes" id="UP000606786">
    <property type="component" value="Unassembled WGS sequence"/>
</dbReference>
<organism evidence="1 2">
    <name type="scientific">Ceratitis capitata</name>
    <name type="common">Mediterranean fruit fly</name>
    <name type="synonym">Tephritis capitata</name>
    <dbReference type="NCBI Taxonomy" id="7213"/>
    <lineage>
        <taxon>Eukaryota</taxon>
        <taxon>Metazoa</taxon>
        <taxon>Ecdysozoa</taxon>
        <taxon>Arthropoda</taxon>
        <taxon>Hexapoda</taxon>
        <taxon>Insecta</taxon>
        <taxon>Pterygota</taxon>
        <taxon>Neoptera</taxon>
        <taxon>Endopterygota</taxon>
        <taxon>Diptera</taxon>
        <taxon>Brachycera</taxon>
        <taxon>Muscomorpha</taxon>
        <taxon>Tephritoidea</taxon>
        <taxon>Tephritidae</taxon>
        <taxon>Ceratitis</taxon>
        <taxon>Ceratitis</taxon>
    </lineage>
</organism>
<comment type="caution">
    <text evidence="1">The sequence shown here is derived from an EMBL/GenBank/DDBJ whole genome shotgun (WGS) entry which is preliminary data.</text>
</comment>
<reference evidence="1" key="1">
    <citation type="submission" date="2020-11" db="EMBL/GenBank/DDBJ databases">
        <authorList>
            <person name="Whitehead M."/>
        </authorList>
    </citation>
    <scope>NUCLEOTIDE SEQUENCE</scope>
    <source>
        <strain evidence="1">EGII</strain>
    </source>
</reference>
<sequence length="105" mass="11858">MLCCASSFAGEHPSRHLIEAEPPPRHIRKGVLDFKDTIQQHTQQPLDRTTYRQALDAIHQESVNTFMDSLLVNGVLGEIPPPIADNELELPRETRVTLTQLRSGY</sequence>
<accession>A0A811V8Q9</accession>
<gene>
    <name evidence="1" type="ORF">CCAP1982_LOCUS19514</name>
</gene>
<dbReference type="EMBL" id="CAJHJT010000056">
    <property type="protein sequence ID" value="CAD7011414.1"/>
    <property type="molecule type" value="Genomic_DNA"/>
</dbReference>
<name>A0A811V8Q9_CERCA</name>
<evidence type="ECO:0000313" key="1">
    <source>
        <dbReference type="EMBL" id="CAD7011414.1"/>
    </source>
</evidence>
<protein>
    <submittedName>
        <fullName evidence="1">(Mediterranean fruit fly) hypothetical protein</fullName>
    </submittedName>
</protein>